<dbReference type="RefSeq" id="XP_022133873.1">
    <property type="nucleotide sequence ID" value="XM_022278181.1"/>
</dbReference>
<gene>
    <name evidence="4" type="primary">LOC111006318</name>
</gene>
<reference evidence="4" key="1">
    <citation type="submission" date="2025-08" db="UniProtKB">
        <authorList>
            <consortium name="RefSeq"/>
        </authorList>
    </citation>
    <scope>IDENTIFICATION</scope>
    <source>
        <strain evidence="4">OHB3-1</strain>
    </source>
</reference>
<proteinExistence type="predicted"/>
<feature type="coiled-coil region" evidence="1">
    <location>
        <begin position="546"/>
        <end position="612"/>
    </location>
</feature>
<feature type="coiled-coil region" evidence="1">
    <location>
        <begin position="338"/>
        <end position="481"/>
    </location>
</feature>
<feature type="region of interest" description="Disordered" evidence="2">
    <location>
        <begin position="205"/>
        <end position="236"/>
    </location>
</feature>
<feature type="coiled-coil region" evidence="1">
    <location>
        <begin position="787"/>
        <end position="842"/>
    </location>
</feature>
<dbReference type="KEGG" id="mcha:111006318"/>
<feature type="coiled-coil region" evidence="1">
    <location>
        <begin position="666"/>
        <end position="738"/>
    </location>
</feature>
<keyword evidence="3" id="KW-1185">Reference proteome</keyword>
<feature type="coiled-coil region" evidence="1">
    <location>
        <begin position="287"/>
        <end position="314"/>
    </location>
</feature>
<dbReference type="Proteomes" id="UP000504603">
    <property type="component" value="Unplaced"/>
</dbReference>
<dbReference type="GeneID" id="111006318"/>
<dbReference type="PANTHER" id="PTHR47270:SF13">
    <property type="entry name" value="HEAVY CHAIN-LIKE PROTEIN, PUTATIVE-RELATED"/>
    <property type="match status" value="1"/>
</dbReference>
<name>A0A6J1C0F8_MOMCH</name>
<evidence type="ECO:0000313" key="3">
    <source>
        <dbReference type="Proteomes" id="UP000504603"/>
    </source>
</evidence>
<keyword evidence="1" id="KW-0175">Coiled coil</keyword>
<dbReference type="OrthoDB" id="658575at2759"/>
<dbReference type="PANTHER" id="PTHR47270">
    <property type="entry name" value="PROTEIN MLP1-LIKE"/>
    <property type="match status" value="1"/>
</dbReference>
<feature type="coiled-coil region" evidence="1">
    <location>
        <begin position="114"/>
        <end position="141"/>
    </location>
</feature>
<organism evidence="3 4">
    <name type="scientific">Momordica charantia</name>
    <name type="common">Bitter gourd</name>
    <name type="synonym">Balsam pear</name>
    <dbReference type="NCBI Taxonomy" id="3673"/>
    <lineage>
        <taxon>Eukaryota</taxon>
        <taxon>Viridiplantae</taxon>
        <taxon>Streptophyta</taxon>
        <taxon>Embryophyta</taxon>
        <taxon>Tracheophyta</taxon>
        <taxon>Spermatophyta</taxon>
        <taxon>Magnoliopsida</taxon>
        <taxon>eudicotyledons</taxon>
        <taxon>Gunneridae</taxon>
        <taxon>Pentapetalae</taxon>
        <taxon>rosids</taxon>
        <taxon>fabids</taxon>
        <taxon>Cucurbitales</taxon>
        <taxon>Cucurbitaceae</taxon>
        <taxon>Momordiceae</taxon>
        <taxon>Momordica</taxon>
    </lineage>
</organism>
<evidence type="ECO:0000313" key="4">
    <source>
        <dbReference type="RefSeq" id="XP_022133873.1"/>
    </source>
</evidence>
<protein>
    <submittedName>
        <fullName evidence="4">Myosin-4-like</fullName>
    </submittedName>
</protein>
<dbReference type="AlphaFoldDB" id="A0A6J1C0F8"/>
<evidence type="ECO:0000256" key="2">
    <source>
        <dbReference type="SAM" id="MobiDB-lite"/>
    </source>
</evidence>
<evidence type="ECO:0000256" key="1">
    <source>
        <dbReference type="SAM" id="Coils"/>
    </source>
</evidence>
<sequence length="912" mass="105025">MWKQNSLRLTAELDKLRNELLVETKHRASLQVELLEIHTQFTGLQQELDKLRILMEGTREKQEAKENILFQMKDEDGITKEWEREMKFQKELNGNLALQLKRSQEANLELVSVLHEMENTMEKQQMEINNLSEDKVDIEDMDTYSISSEDNKRRSSEDQDFRKDVRMRGSCIEENVVQLREELEANGTKALKLQLHPLPEFRKEQEQNIPVSRKEKKIHGSKIGGMPNPRVGTPPEAQTKLENGDLYEDTLSTGTAEAERLGTEFSLALNAAIDSLRHENMLKDMEIEGLKHCKKELETQIISIEEEKSQMEANVTGLLGTSSMDPRVLANNIISKTSLKSKNENDELEAHLLELENENICLSERICGLEAVLRHLTDENESTRLLLQDSQSTVGKLQNKVSELENEIMAQKLDLTEKLEDRQKQCIEALEEGQNLKIENKKLQAMIESIMEENSLLQISNSELRKRKMDLQEHCAILEVEVKDTLELFSGILKEVESLEASFCRMLKEISLKEKSMTGELDALVREIQKHNANLARDDSLLNQMYLEKTAEVDNLERKVVHLMKQMSATFDEKEREASQAILELCCLREDKVMLEAALQEAQGKLRLCESKIDLIHRESERKVMGVIGELAVSKQNQDILMDCHRKVLSSQENVKNSELKLKNMLRRHELKLKASESDRQNLAEEVSALKIKLRKMEELQDEVLVLKKSLVEAEHQNKCLKASFEMLSEDYEKLKAKSVTYLEEISNIQMVASELGDYKRCKAALEEKVWRLEWELTAKEASCTLLSKMKNELARLTRTNSQLKGKIKYLEEEKEECFKRVQVLEEKLKQHKEEKHNEEAINGKLPHDPELYDTCGSTFDNTQSLKDDAKTTLCFNESSQVKILDPLLKIQFIGNKLAEASSRSHKNLIKG</sequence>
<accession>A0A6J1C0F8</accession>